<evidence type="ECO:0000256" key="1">
    <source>
        <dbReference type="ARBA" id="ARBA00008779"/>
    </source>
</evidence>
<evidence type="ECO:0000256" key="2">
    <source>
        <dbReference type="ARBA" id="ARBA00022723"/>
    </source>
</evidence>
<feature type="domain" description="Sulfatase N-terminal" evidence="5">
    <location>
        <begin position="5"/>
        <end position="330"/>
    </location>
</feature>
<name>A0A923RSA7_9FIRM</name>
<evidence type="ECO:0000313" key="6">
    <source>
        <dbReference type="EMBL" id="MBC5690603.1"/>
    </source>
</evidence>
<dbReference type="RefSeq" id="WP_186877255.1">
    <property type="nucleotide sequence ID" value="NZ_JACOPF010000006.1"/>
</dbReference>
<evidence type="ECO:0000259" key="5">
    <source>
        <dbReference type="Pfam" id="PF00884"/>
    </source>
</evidence>
<dbReference type="AlphaFoldDB" id="A0A923RSA7"/>
<dbReference type="GO" id="GO:0004065">
    <property type="term" value="F:arylsulfatase activity"/>
    <property type="evidence" value="ECO:0007669"/>
    <property type="project" value="TreeGrafter"/>
</dbReference>
<dbReference type="PANTHER" id="PTHR42693">
    <property type="entry name" value="ARYLSULFATASE FAMILY MEMBER"/>
    <property type="match status" value="1"/>
</dbReference>
<dbReference type="InterPro" id="IPR017850">
    <property type="entry name" value="Alkaline_phosphatase_core_sf"/>
</dbReference>
<evidence type="ECO:0000256" key="4">
    <source>
        <dbReference type="ARBA" id="ARBA00022837"/>
    </source>
</evidence>
<comment type="similarity">
    <text evidence="1">Belongs to the sulfatase family.</text>
</comment>
<dbReference type="PROSITE" id="PS00149">
    <property type="entry name" value="SULFATASE_2"/>
    <property type="match status" value="1"/>
</dbReference>
<keyword evidence="2" id="KW-0479">Metal-binding</keyword>
<dbReference type="Gene3D" id="3.40.720.10">
    <property type="entry name" value="Alkaline Phosphatase, subunit A"/>
    <property type="match status" value="1"/>
</dbReference>
<dbReference type="PANTHER" id="PTHR42693:SF53">
    <property type="entry name" value="ENDO-4-O-SULFATASE"/>
    <property type="match status" value="1"/>
</dbReference>
<proteinExistence type="inferred from homology"/>
<reference evidence="6" key="1">
    <citation type="submission" date="2020-08" db="EMBL/GenBank/DDBJ databases">
        <title>Genome public.</title>
        <authorList>
            <person name="Liu C."/>
            <person name="Sun Q."/>
        </authorList>
    </citation>
    <scope>NUCLEOTIDE SEQUENCE</scope>
    <source>
        <strain evidence="6">NSJ-55</strain>
    </source>
</reference>
<dbReference type="GO" id="GO:0046872">
    <property type="term" value="F:metal ion binding"/>
    <property type="evidence" value="ECO:0007669"/>
    <property type="project" value="UniProtKB-KW"/>
</dbReference>
<dbReference type="Proteomes" id="UP000652477">
    <property type="component" value="Unassembled WGS sequence"/>
</dbReference>
<accession>A0A923RSA7</accession>
<dbReference type="SUPFAM" id="SSF53649">
    <property type="entry name" value="Alkaline phosphatase-like"/>
    <property type="match status" value="1"/>
</dbReference>
<dbReference type="EMBL" id="JACOPF010000006">
    <property type="protein sequence ID" value="MBC5690603.1"/>
    <property type="molecule type" value="Genomic_DNA"/>
</dbReference>
<dbReference type="CDD" id="cd16034">
    <property type="entry name" value="sulfatase_like"/>
    <property type="match status" value="1"/>
</dbReference>
<comment type="caution">
    <text evidence="6">The sequence shown here is derived from an EMBL/GenBank/DDBJ whole genome shotgun (WGS) entry which is preliminary data.</text>
</comment>
<keyword evidence="3" id="KW-0378">Hydrolase</keyword>
<evidence type="ECO:0000313" key="7">
    <source>
        <dbReference type="Proteomes" id="UP000652477"/>
    </source>
</evidence>
<dbReference type="InterPro" id="IPR050738">
    <property type="entry name" value="Sulfatase"/>
</dbReference>
<gene>
    <name evidence="6" type="ORF">H8S37_16955</name>
</gene>
<keyword evidence="4" id="KW-0106">Calcium</keyword>
<sequence>MEKKKNVIWIVVDQLRAQALGISGDVNVHTPHIDFLARNGAEFTNAVSGVPLCCPFRGSMLTSEYPHKCAPGHDMRMPHRETIADIFNENGYDTCYIGKWHLDGGPMDGERAGTHFVPRERRGGFQTWLGYENNNAQMDCWLHGHIQKRETDMFRVKGHETDALTGILLKYLKEKKNKPEPFFAVLSIQPPHNPYVASPKFGRRNPGEIQFRKNVPEVEYIRKQASEELAGYYAMIEQIDDNVGEILEELTDLEMIEDTHVMFFSDHGDMHGSHGQFRKTTIYEEAIKIPFIIGGEKLGGHEVARKSGKVEEVFINHVDIAPTTLGLCGISKPDWMKGYDYSSFRLLDKERAKGYPDSVYLQSVVPTGHHDSVNKAWRGILTKEGYKYGCFEGTDWVLFDLNRDPYEQVNLAHNDKYKGMRQKMKTKLEKWIAETGDVFQLPAEK</sequence>
<keyword evidence="7" id="KW-1185">Reference proteome</keyword>
<dbReference type="InterPro" id="IPR024607">
    <property type="entry name" value="Sulfatase_CS"/>
</dbReference>
<evidence type="ECO:0000256" key="3">
    <source>
        <dbReference type="ARBA" id="ARBA00022801"/>
    </source>
</evidence>
<protein>
    <submittedName>
        <fullName evidence="6">Sulfatase</fullName>
    </submittedName>
</protein>
<dbReference type="Pfam" id="PF00884">
    <property type="entry name" value="Sulfatase"/>
    <property type="match status" value="1"/>
</dbReference>
<organism evidence="6 7">
    <name type="scientific">Mediterraneibacter hominis</name>
    <dbReference type="NCBI Taxonomy" id="2763054"/>
    <lineage>
        <taxon>Bacteria</taxon>
        <taxon>Bacillati</taxon>
        <taxon>Bacillota</taxon>
        <taxon>Clostridia</taxon>
        <taxon>Lachnospirales</taxon>
        <taxon>Lachnospiraceae</taxon>
        <taxon>Mediterraneibacter</taxon>
    </lineage>
</organism>
<dbReference type="InterPro" id="IPR000917">
    <property type="entry name" value="Sulfatase_N"/>
</dbReference>